<evidence type="ECO:0000256" key="8">
    <source>
        <dbReference type="ARBA" id="ARBA00023133"/>
    </source>
</evidence>
<dbReference type="Gene3D" id="1.10.357.140">
    <property type="entry name" value="UbiA prenyltransferase"/>
    <property type="match status" value="1"/>
</dbReference>
<feature type="transmembrane region" description="Helical" evidence="14">
    <location>
        <begin position="147"/>
        <end position="169"/>
    </location>
</feature>
<dbReference type="UniPathway" id="UPA00834">
    <property type="reaction ID" value="UER00712"/>
</dbReference>
<keyword evidence="9 14" id="KW-0472">Membrane</keyword>
<dbReference type="Proteomes" id="UP000243106">
    <property type="component" value="Unassembled WGS sequence"/>
</dbReference>
<dbReference type="GO" id="GO:0008495">
    <property type="term" value="F:protoheme IX farnesyltransferase activity"/>
    <property type="evidence" value="ECO:0007669"/>
    <property type="project" value="UniProtKB-UniRule"/>
</dbReference>
<evidence type="ECO:0000256" key="12">
    <source>
        <dbReference type="ARBA" id="ARBA00042475"/>
    </source>
</evidence>
<keyword evidence="7 14" id="KW-1133">Transmembrane helix</keyword>
<comment type="catalytic activity">
    <reaction evidence="13 14">
        <text>heme b + (2E,6E)-farnesyl diphosphate + H2O = Fe(II)-heme o + diphosphate</text>
        <dbReference type="Rhea" id="RHEA:28070"/>
        <dbReference type="ChEBI" id="CHEBI:15377"/>
        <dbReference type="ChEBI" id="CHEBI:33019"/>
        <dbReference type="ChEBI" id="CHEBI:60344"/>
        <dbReference type="ChEBI" id="CHEBI:60530"/>
        <dbReference type="ChEBI" id="CHEBI:175763"/>
        <dbReference type="EC" id="2.5.1.141"/>
    </reaction>
</comment>
<feature type="transmembrane region" description="Helical" evidence="14">
    <location>
        <begin position="175"/>
        <end position="195"/>
    </location>
</feature>
<accession>A0A1I5WBV2</accession>
<dbReference type="EC" id="2.5.1.141" evidence="3 14"/>
<dbReference type="HAMAP" id="MF_00154">
    <property type="entry name" value="CyoE_CtaB"/>
    <property type="match status" value="1"/>
</dbReference>
<organism evidence="15 16">
    <name type="scientific">Roseivivax halotolerans</name>
    <dbReference type="NCBI Taxonomy" id="93684"/>
    <lineage>
        <taxon>Bacteria</taxon>
        <taxon>Pseudomonadati</taxon>
        <taxon>Pseudomonadota</taxon>
        <taxon>Alphaproteobacteria</taxon>
        <taxon>Rhodobacterales</taxon>
        <taxon>Roseobacteraceae</taxon>
        <taxon>Roseivivax</taxon>
    </lineage>
</organism>
<evidence type="ECO:0000256" key="7">
    <source>
        <dbReference type="ARBA" id="ARBA00022989"/>
    </source>
</evidence>
<comment type="subcellular location">
    <subcellularLocation>
        <location evidence="1 14">Cell membrane</location>
        <topology evidence="1 14">Multi-pass membrane protein</topology>
    </subcellularLocation>
</comment>
<evidence type="ECO:0000256" key="4">
    <source>
        <dbReference type="ARBA" id="ARBA00022475"/>
    </source>
</evidence>
<dbReference type="NCBIfam" id="NF003349">
    <property type="entry name" value="PRK04375.1-2"/>
    <property type="match status" value="1"/>
</dbReference>
<evidence type="ECO:0000256" key="5">
    <source>
        <dbReference type="ARBA" id="ARBA00022679"/>
    </source>
</evidence>
<protein>
    <recommendedName>
        <fullName evidence="11 14">Protoheme IX farnesyltransferase</fullName>
        <ecNumber evidence="3 14">2.5.1.141</ecNumber>
    </recommendedName>
    <alternativeName>
        <fullName evidence="12 14">Heme B farnesyltransferase</fullName>
    </alternativeName>
    <alternativeName>
        <fullName evidence="10 14">Heme O synthase</fullName>
    </alternativeName>
</protein>
<dbReference type="CDD" id="cd13957">
    <property type="entry name" value="PT_UbiA_Cox10"/>
    <property type="match status" value="1"/>
</dbReference>
<gene>
    <name evidence="14" type="primary">ctaB</name>
    <name evidence="15" type="ORF">SAMN05421853_102245</name>
</gene>
<dbReference type="AlphaFoldDB" id="A0A1I5WBV2"/>
<name>A0A1I5WBV2_9RHOB</name>
<dbReference type="PROSITE" id="PS00943">
    <property type="entry name" value="UBIA"/>
    <property type="match status" value="1"/>
</dbReference>
<feature type="transmembrane region" description="Helical" evidence="14">
    <location>
        <begin position="119"/>
        <end position="140"/>
    </location>
</feature>
<dbReference type="GO" id="GO:0048034">
    <property type="term" value="P:heme O biosynthetic process"/>
    <property type="evidence" value="ECO:0007669"/>
    <property type="project" value="UniProtKB-UniRule"/>
</dbReference>
<dbReference type="InterPro" id="IPR006369">
    <property type="entry name" value="Protohaem_IX_farnesylTrfase"/>
</dbReference>
<dbReference type="InterPro" id="IPR044878">
    <property type="entry name" value="UbiA_sf"/>
</dbReference>
<evidence type="ECO:0000256" key="2">
    <source>
        <dbReference type="ARBA" id="ARBA00004919"/>
    </source>
</evidence>
<keyword evidence="16" id="KW-1185">Reference proteome</keyword>
<evidence type="ECO:0000256" key="1">
    <source>
        <dbReference type="ARBA" id="ARBA00004651"/>
    </source>
</evidence>
<evidence type="ECO:0000256" key="6">
    <source>
        <dbReference type="ARBA" id="ARBA00022692"/>
    </source>
</evidence>
<evidence type="ECO:0000256" key="11">
    <source>
        <dbReference type="ARBA" id="ARBA00040810"/>
    </source>
</evidence>
<dbReference type="PANTHER" id="PTHR43448:SF7">
    <property type="entry name" value="4-HYDROXYBENZOATE SOLANESYLTRANSFERASE"/>
    <property type="match status" value="1"/>
</dbReference>
<sequence>MTDVSLQTFDEHEPQFGDYFALLKPRVMTLVVFTAFVGLLAAPVALHPFVAFCAILFIAIGGGASGALNMWWDADIDAVMRRTAKRPVPSGRVKGDEALAIGLALSAFSVVFLGLATNWFAAGLLAFTIFFYAVVYTMWLKRTTPQNIVIGGAAGAFPPMIGWAAATGGVSVESILMFALIFMWTPPHFWALALFMRSDYDDAGVPMLTVTHGRPATRRHILVYTVLLAALALAMGLTSAGGPIYLATALVLNAMFLKGAVEIWRRDEVMAEADNYGVEKRFFKLSLLYLFAHFGAILADRALETLGFGFGGLL</sequence>
<feature type="transmembrane region" description="Helical" evidence="14">
    <location>
        <begin position="93"/>
        <end position="113"/>
    </location>
</feature>
<evidence type="ECO:0000256" key="14">
    <source>
        <dbReference type="HAMAP-Rule" id="MF_00154"/>
    </source>
</evidence>
<keyword evidence="5 14" id="KW-0808">Transferase</keyword>
<feature type="transmembrane region" description="Helical" evidence="14">
    <location>
        <begin position="49"/>
        <end position="72"/>
    </location>
</feature>
<dbReference type="InterPro" id="IPR000537">
    <property type="entry name" value="UbiA_prenyltransferase"/>
</dbReference>
<keyword evidence="4 14" id="KW-1003">Cell membrane</keyword>
<comment type="pathway">
    <text evidence="2 14">Porphyrin-containing compound metabolism; heme O biosynthesis; heme O from protoheme: step 1/1.</text>
</comment>
<dbReference type="RefSeq" id="WP_093009512.1">
    <property type="nucleotide sequence ID" value="NZ_FOXV01000002.1"/>
</dbReference>
<evidence type="ECO:0000313" key="15">
    <source>
        <dbReference type="EMBL" id="SFQ17203.1"/>
    </source>
</evidence>
<keyword evidence="8 14" id="KW-0350">Heme biosynthesis</keyword>
<comment type="function">
    <text evidence="14">Converts heme B (protoheme IX) to heme O by substitution of the vinyl group on carbon 2 of heme B porphyrin ring with a hydroxyethyl farnesyl side group.</text>
</comment>
<dbReference type="STRING" id="93684.SAMN05421853_102245"/>
<dbReference type="InterPro" id="IPR030470">
    <property type="entry name" value="UbiA_prenylTrfase_CS"/>
</dbReference>
<comment type="subunit">
    <text evidence="14">Interacts with CtaA.</text>
</comment>
<keyword evidence="6 14" id="KW-0812">Transmembrane</keyword>
<feature type="transmembrane region" description="Helical" evidence="14">
    <location>
        <begin position="244"/>
        <end position="261"/>
    </location>
</feature>
<reference evidence="16" key="1">
    <citation type="submission" date="2016-10" db="EMBL/GenBank/DDBJ databases">
        <authorList>
            <person name="Varghese N."/>
            <person name="Submissions S."/>
        </authorList>
    </citation>
    <scope>NUCLEOTIDE SEQUENCE [LARGE SCALE GENOMIC DNA]</scope>
    <source>
        <strain evidence="16">JCM 10271</strain>
    </source>
</reference>
<evidence type="ECO:0000313" key="16">
    <source>
        <dbReference type="Proteomes" id="UP000243106"/>
    </source>
</evidence>
<evidence type="ECO:0000256" key="10">
    <source>
        <dbReference type="ARBA" id="ARBA00030253"/>
    </source>
</evidence>
<dbReference type="Pfam" id="PF01040">
    <property type="entry name" value="UbiA"/>
    <property type="match status" value="1"/>
</dbReference>
<comment type="miscellaneous">
    <text evidence="14">Carbon 2 of the heme B porphyrin ring is defined according to the Fischer nomenclature.</text>
</comment>
<proteinExistence type="inferred from homology"/>
<dbReference type="EMBL" id="FOXV01000002">
    <property type="protein sequence ID" value="SFQ17203.1"/>
    <property type="molecule type" value="Genomic_DNA"/>
</dbReference>
<evidence type="ECO:0000256" key="13">
    <source>
        <dbReference type="ARBA" id="ARBA00047690"/>
    </source>
</evidence>
<evidence type="ECO:0000256" key="9">
    <source>
        <dbReference type="ARBA" id="ARBA00023136"/>
    </source>
</evidence>
<dbReference type="GO" id="GO:0005886">
    <property type="term" value="C:plasma membrane"/>
    <property type="evidence" value="ECO:0007669"/>
    <property type="project" value="UniProtKB-SubCell"/>
</dbReference>
<feature type="transmembrane region" description="Helical" evidence="14">
    <location>
        <begin position="221"/>
        <end position="238"/>
    </location>
</feature>
<feature type="transmembrane region" description="Helical" evidence="14">
    <location>
        <begin position="282"/>
        <end position="299"/>
    </location>
</feature>
<comment type="similarity">
    <text evidence="14">Belongs to the UbiA prenyltransferase family. Protoheme IX farnesyltransferase subfamily.</text>
</comment>
<evidence type="ECO:0000256" key="3">
    <source>
        <dbReference type="ARBA" id="ARBA00012292"/>
    </source>
</evidence>
<dbReference type="NCBIfam" id="TIGR01473">
    <property type="entry name" value="cyoE_ctaB"/>
    <property type="match status" value="1"/>
</dbReference>
<dbReference type="PANTHER" id="PTHR43448">
    <property type="entry name" value="PROTOHEME IX FARNESYLTRANSFERASE, MITOCHONDRIAL"/>
    <property type="match status" value="1"/>
</dbReference>
<feature type="transmembrane region" description="Helical" evidence="14">
    <location>
        <begin position="27"/>
        <end position="43"/>
    </location>
</feature>